<comment type="caution">
    <text evidence="1">The sequence shown here is derived from an EMBL/GenBank/DDBJ whole genome shotgun (WGS) entry which is preliminary data.</text>
</comment>
<protein>
    <submittedName>
        <fullName evidence="1">Uncharacterized protein</fullName>
    </submittedName>
</protein>
<gene>
    <name evidence="1" type="ORF">SLEP1_g53130</name>
</gene>
<sequence>MENALRTAIRNALRDGLAMIQAINGGWNPLALEVGQTSQTQIHTTRPDSRSRLQYKGLWIMVVNLPEMIKDAISALEVKLFDADDCVGLNNCVVWDYKKCKKMLQVVECFLVISRKIQWNFRKCKKKLEFFVAPVLD</sequence>
<evidence type="ECO:0000313" key="1">
    <source>
        <dbReference type="EMBL" id="GKV46123.1"/>
    </source>
</evidence>
<dbReference type="Proteomes" id="UP001054252">
    <property type="component" value="Unassembled WGS sequence"/>
</dbReference>
<keyword evidence="2" id="KW-1185">Reference proteome</keyword>
<name>A0AAV5M9F4_9ROSI</name>
<proteinExistence type="predicted"/>
<evidence type="ECO:0000313" key="2">
    <source>
        <dbReference type="Proteomes" id="UP001054252"/>
    </source>
</evidence>
<dbReference type="EMBL" id="BPVZ01000203">
    <property type="protein sequence ID" value="GKV46123.1"/>
    <property type="molecule type" value="Genomic_DNA"/>
</dbReference>
<dbReference type="AlphaFoldDB" id="A0AAV5M9F4"/>
<accession>A0AAV5M9F4</accession>
<organism evidence="1 2">
    <name type="scientific">Rubroshorea leprosula</name>
    <dbReference type="NCBI Taxonomy" id="152421"/>
    <lineage>
        <taxon>Eukaryota</taxon>
        <taxon>Viridiplantae</taxon>
        <taxon>Streptophyta</taxon>
        <taxon>Embryophyta</taxon>
        <taxon>Tracheophyta</taxon>
        <taxon>Spermatophyta</taxon>
        <taxon>Magnoliopsida</taxon>
        <taxon>eudicotyledons</taxon>
        <taxon>Gunneridae</taxon>
        <taxon>Pentapetalae</taxon>
        <taxon>rosids</taxon>
        <taxon>malvids</taxon>
        <taxon>Malvales</taxon>
        <taxon>Dipterocarpaceae</taxon>
        <taxon>Rubroshorea</taxon>
    </lineage>
</organism>
<reference evidence="1 2" key="1">
    <citation type="journal article" date="2021" name="Commun. Biol.">
        <title>The genome of Shorea leprosula (Dipterocarpaceae) highlights the ecological relevance of drought in aseasonal tropical rainforests.</title>
        <authorList>
            <person name="Ng K.K.S."/>
            <person name="Kobayashi M.J."/>
            <person name="Fawcett J.A."/>
            <person name="Hatakeyama M."/>
            <person name="Paape T."/>
            <person name="Ng C.H."/>
            <person name="Ang C.C."/>
            <person name="Tnah L.H."/>
            <person name="Lee C.T."/>
            <person name="Nishiyama T."/>
            <person name="Sese J."/>
            <person name="O'Brien M.J."/>
            <person name="Copetti D."/>
            <person name="Mohd Noor M.I."/>
            <person name="Ong R.C."/>
            <person name="Putra M."/>
            <person name="Sireger I.Z."/>
            <person name="Indrioko S."/>
            <person name="Kosugi Y."/>
            <person name="Izuno A."/>
            <person name="Isagi Y."/>
            <person name="Lee S.L."/>
            <person name="Shimizu K.K."/>
        </authorList>
    </citation>
    <scope>NUCLEOTIDE SEQUENCE [LARGE SCALE GENOMIC DNA]</scope>
    <source>
        <strain evidence="1">214</strain>
    </source>
</reference>